<dbReference type="GO" id="GO:0046983">
    <property type="term" value="F:protein dimerization activity"/>
    <property type="evidence" value="ECO:0007669"/>
    <property type="project" value="InterPro"/>
</dbReference>
<dbReference type="AlphaFoldDB" id="A0A9D5HRJ9"/>
<feature type="domain" description="O-methyltransferase dimerisation" evidence="6">
    <location>
        <begin position="17"/>
        <end position="110"/>
    </location>
</feature>
<dbReference type="InterPro" id="IPR012967">
    <property type="entry name" value="COMT_dimerisation"/>
</dbReference>
<dbReference type="PROSITE" id="PS51683">
    <property type="entry name" value="SAM_OMT_II"/>
    <property type="match status" value="1"/>
</dbReference>
<dbReference type="InterPro" id="IPR016461">
    <property type="entry name" value="COMT-like"/>
</dbReference>
<dbReference type="InterPro" id="IPR036390">
    <property type="entry name" value="WH_DNA-bd_sf"/>
</dbReference>
<dbReference type="Pfam" id="PF08100">
    <property type="entry name" value="Dimerisation"/>
    <property type="match status" value="1"/>
</dbReference>
<dbReference type="Gene3D" id="1.10.10.10">
    <property type="entry name" value="Winged helix-like DNA-binding domain superfamily/Winged helix DNA-binding domain"/>
    <property type="match status" value="1"/>
</dbReference>
<dbReference type="Pfam" id="PF00891">
    <property type="entry name" value="Methyltransf_2"/>
    <property type="match status" value="1"/>
</dbReference>
<evidence type="ECO:0000256" key="4">
    <source>
        <dbReference type="PIRSR" id="PIRSR005739-1"/>
    </source>
</evidence>
<gene>
    <name evidence="7" type="ORF">J5N97_005086</name>
</gene>
<evidence type="ECO:0000256" key="1">
    <source>
        <dbReference type="ARBA" id="ARBA00022603"/>
    </source>
</evidence>
<feature type="active site" description="Proton acceptor" evidence="4">
    <location>
        <position position="267"/>
    </location>
</feature>
<proteinExistence type="predicted"/>
<dbReference type="SUPFAM" id="SSF46785">
    <property type="entry name" value="Winged helix' DNA-binding domain"/>
    <property type="match status" value="1"/>
</dbReference>
<dbReference type="InterPro" id="IPR001077">
    <property type="entry name" value="COMT_C"/>
</dbReference>
<keyword evidence="1" id="KW-0489">Methyltransferase</keyword>
<dbReference type="Gene3D" id="3.40.50.150">
    <property type="entry name" value="Vaccinia Virus protein VP39"/>
    <property type="match status" value="1"/>
</dbReference>
<dbReference type="InterPro" id="IPR029063">
    <property type="entry name" value="SAM-dependent_MTases_sf"/>
</dbReference>
<dbReference type="OrthoDB" id="2410195at2759"/>
<evidence type="ECO:0000259" key="6">
    <source>
        <dbReference type="Pfam" id="PF08100"/>
    </source>
</evidence>
<protein>
    <submittedName>
        <fullName evidence="7">Uncharacterized protein</fullName>
    </submittedName>
</protein>
<keyword evidence="3" id="KW-0949">S-adenosyl-L-methionine</keyword>
<sequence length="363" mass="39884">MEGRSAAEFMQARTHIWNHMLRYVDSSSLKCAVELGVPDAIHSHGGPMTISELVQALSIPASRAPFLRRIMRLLVDSGFFSILKRNEDDDDDDDDDDVYDLTSSSKLLINNGSSESLAPLVLFISGLEIEMAGQSIGAWIKGGEVTETPFHLAHGKGVFEYAEERPEFNAAFNDAMASDSRVLMRAVVKDWGQVLFGGLRSLVDVGGGSGGAAAAIAEAFPEVKCSVLDLPHVVAVQPEIDLVEFVKGDMFVHVPHADAVLLKWILHGWNHEECIKILRMCKNAIPKKENGGKVIIIDAVLGHGVENHDTMGIPYFLDIIIMTVSTGKERDEKEWNAIFLQAGFQSYKIICDLGVYCVIEIYP</sequence>
<dbReference type="FunFam" id="3.40.50.150:FF:000057">
    <property type="entry name" value="O-methyltransferase ZRP4"/>
    <property type="match status" value="1"/>
</dbReference>
<evidence type="ECO:0000256" key="2">
    <source>
        <dbReference type="ARBA" id="ARBA00022679"/>
    </source>
</evidence>
<dbReference type="FunFam" id="1.10.10.10:FF:000213">
    <property type="entry name" value="Coniferyl alcohol 9-O-methyltransferase"/>
    <property type="match status" value="1"/>
</dbReference>
<reference evidence="7" key="1">
    <citation type="submission" date="2021-03" db="EMBL/GenBank/DDBJ databases">
        <authorList>
            <person name="Li Z."/>
            <person name="Yang C."/>
        </authorList>
    </citation>
    <scope>NUCLEOTIDE SEQUENCE</scope>
    <source>
        <strain evidence="7">Dzin_1.0</strain>
        <tissue evidence="7">Leaf</tissue>
    </source>
</reference>
<dbReference type="PANTHER" id="PTHR11746">
    <property type="entry name" value="O-METHYLTRANSFERASE"/>
    <property type="match status" value="1"/>
</dbReference>
<dbReference type="GO" id="GO:0008171">
    <property type="term" value="F:O-methyltransferase activity"/>
    <property type="evidence" value="ECO:0007669"/>
    <property type="project" value="InterPro"/>
</dbReference>
<keyword evidence="2" id="KW-0808">Transferase</keyword>
<feature type="domain" description="O-methyltransferase C-terminal" evidence="5">
    <location>
        <begin position="138"/>
        <end position="345"/>
    </location>
</feature>
<dbReference type="SUPFAM" id="SSF53335">
    <property type="entry name" value="S-adenosyl-L-methionine-dependent methyltransferases"/>
    <property type="match status" value="1"/>
</dbReference>
<accession>A0A9D5HRJ9</accession>
<dbReference type="PIRSF" id="PIRSF005739">
    <property type="entry name" value="O-mtase"/>
    <property type="match status" value="1"/>
</dbReference>
<dbReference type="GO" id="GO:0008757">
    <property type="term" value="F:S-adenosylmethionine-dependent methyltransferase activity"/>
    <property type="evidence" value="ECO:0007669"/>
    <property type="project" value="UniProtKB-ARBA"/>
</dbReference>
<dbReference type="GO" id="GO:0032259">
    <property type="term" value="P:methylation"/>
    <property type="evidence" value="ECO:0007669"/>
    <property type="project" value="UniProtKB-KW"/>
</dbReference>
<dbReference type="EMBL" id="JAGGNH010000001">
    <property type="protein sequence ID" value="KAJ0986730.1"/>
    <property type="molecule type" value="Genomic_DNA"/>
</dbReference>
<organism evidence="7 8">
    <name type="scientific">Dioscorea zingiberensis</name>
    <dbReference type="NCBI Taxonomy" id="325984"/>
    <lineage>
        <taxon>Eukaryota</taxon>
        <taxon>Viridiplantae</taxon>
        <taxon>Streptophyta</taxon>
        <taxon>Embryophyta</taxon>
        <taxon>Tracheophyta</taxon>
        <taxon>Spermatophyta</taxon>
        <taxon>Magnoliopsida</taxon>
        <taxon>Liliopsida</taxon>
        <taxon>Dioscoreales</taxon>
        <taxon>Dioscoreaceae</taxon>
        <taxon>Dioscorea</taxon>
    </lineage>
</organism>
<dbReference type="Proteomes" id="UP001085076">
    <property type="component" value="Miscellaneous, Linkage group lg01"/>
</dbReference>
<dbReference type="InterPro" id="IPR036388">
    <property type="entry name" value="WH-like_DNA-bd_sf"/>
</dbReference>
<evidence type="ECO:0000313" key="7">
    <source>
        <dbReference type="EMBL" id="KAJ0986730.1"/>
    </source>
</evidence>
<evidence type="ECO:0000313" key="8">
    <source>
        <dbReference type="Proteomes" id="UP001085076"/>
    </source>
</evidence>
<evidence type="ECO:0000256" key="3">
    <source>
        <dbReference type="ARBA" id="ARBA00022691"/>
    </source>
</evidence>
<keyword evidence="8" id="KW-1185">Reference proteome</keyword>
<name>A0A9D5HRJ9_9LILI</name>
<reference evidence="7" key="2">
    <citation type="journal article" date="2022" name="Hortic Res">
        <title>The genome of Dioscorea zingiberensis sheds light on the biosynthesis, origin and evolution of the medicinally important diosgenin saponins.</title>
        <authorList>
            <person name="Li Y."/>
            <person name="Tan C."/>
            <person name="Li Z."/>
            <person name="Guo J."/>
            <person name="Li S."/>
            <person name="Chen X."/>
            <person name="Wang C."/>
            <person name="Dai X."/>
            <person name="Yang H."/>
            <person name="Song W."/>
            <person name="Hou L."/>
            <person name="Xu J."/>
            <person name="Tong Z."/>
            <person name="Xu A."/>
            <person name="Yuan X."/>
            <person name="Wang W."/>
            <person name="Yang Q."/>
            <person name="Chen L."/>
            <person name="Sun Z."/>
            <person name="Wang K."/>
            <person name="Pan B."/>
            <person name="Chen J."/>
            <person name="Bao Y."/>
            <person name="Liu F."/>
            <person name="Qi X."/>
            <person name="Gang D.R."/>
            <person name="Wen J."/>
            <person name="Li J."/>
        </authorList>
    </citation>
    <scope>NUCLEOTIDE SEQUENCE</scope>
    <source>
        <strain evidence="7">Dzin_1.0</strain>
    </source>
</reference>
<comment type="caution">
    <text evidence="7">The sequence shown here is derived from an EMBL/GenBank/DDBJ whole genome shotgun (WGS) entry which is preliminary data.</text>
</comment>
<evidence type="ECO:0000259" key="5">
    <source>
        <dbReference type="Pfam" id="PF00891"/>
    </source>
</evidence>